<name>A0A7G9LA98_9FLAO</name>
<dbReference type="RefSeq" id="WP_187482455.1">
    <property type="nucleotide sequence ID" value="NZ_CP060695.1"/>
</dbReference>
<dbReference type="KEGG" id="ppec:H9W90_00015"/>
<dbReference type="PROSITE" id="PS51257">
    <property type="entry name" value="PROKAR_LIPOPROTEIN"/>
    <property type="match status" value="1"/>
</dbReference>
<accession>A0A7G9LA98</accession>
<keyword evidence="3" id="KW-1185">Reference proteome</keyword>
<keyword evidence="1" id="KW-0732">Signal</keyword>
<evidence type="ECO:0000313" key="3">
    <source>
        <dbReference type="Proteomes" id="UP000515808"/>
    </source>
</evidence>
<proteinExistence type="predicted"/>
<feature type="chain" id="PRO_5028908891" evidence="1">
    <location>
        <begin position="23"/>
        <end position="472"/>
    </location>
</feature>
<dbReference type="Proteomes" id="UP000515808">
    <property type="component" value="Chromosome"/>
</dbReference>
<gene>
    <name evidence="2" type="ORF">H9W90_00015</name>
</gene>
<organism evidence="2 3">
    <name type="scientific">Polaribacter pectinis</name>
    <dbReference type="NCBI Taxonomy" id="2738844"/>
    <lineage>
        <taxon>Bacteria</taxon>
        <taxon>Pseudomonadati</taxon>
        <taxon>Bacteroidota</taxon>
        <taxon>Flavobacteriia</taxon>
        <taxon>Flavobacteriales</taxon>
        <taxon>Flavobacteriaceae</taxon>
    </lineage>
</organism>
<evidence type="ECO:0000313" key="2">
    <source>
        <dbReference type="EMBL" id="QNM85547.1"/>
    </source>
</evidence>
<dbReference type="EMBL" id="CP060695">
    <property type="protein sequence ID" value="QNM85547.1"/>
    <property type="molecule type" value="Genomic_DNA"/>
</dbReference>
<reference evidence="2 3" key="1">
    <citation type="submission" date="2020-08" db="EMBL/GenBank/DDBJ databases">
        <title>Polaribacter sp. L12M9 isolated from gut of the Korean scallop.</title>
        <authorList>
            <person name="Jeong Y.S."/>
        </authorList>
    </citation>
    <scope>NUCLEOTIDE SEQUENCE [LARGE SCALE GENOMIC DNA]</scope>
    <source>
        <strain evidence="2 3">L12M9</strain>
    </source>
</reference>
<sequence length="472" mass="54485">MRFKYLCFFVSFITLLFFSCSEDNDITVPRNLQEYLDTNPNRELENLNAFAASLNDSENATYIFYTPTESATEVRYYETENVSVDENDFSNYRRKNLTTQDIYAGKLRFFSRTDTEDSWCIVTYLTEGKLYKSDPIQIKINSKPTQWTNNVTIEYPETITPKFTWTDNNTTENDIYFQVISDEENSDGEEEFISGTYTKEKTFQFYDTSNVVLDINEGNTPEDLVKDEEYIFSMFGISEDNWANLAIQKSFVPRNLEEYVAANSTSVQEEIIAFGASANGSTSFSYIYYYPIEGATEVRYYETENATVNGNDLSNYRRVFLSTAEVFGDKMSRFSRTNSEDSWAIVTYLSDGKFHKSNPIRLKNQSKSTEWLREATIDFTESLKPKFSWADGQILENTNYFQVVTNAEDTFLSGTFTEVKEFQYGETTNVTSTINTTTPPVLILNTDYNFTLIGLSDDNWVNLVIQKSFTVE</sequence>
<feature type="signal peptide" evidence="1">
    <location>
        <begin position="1"/>
        <end position="22"/>
    </location>
</feature>
<evidence type="ECO:0000256" key="1">
    <source>
        <dbReference type="SAM" id="SignalP"/>
    </source>
</evidence>
<dbReference type="AlphaFoldDB" id="A0A7G9LA98"/>
<protein>
    <submittedName>
        <fullName evidence="2">Uncharacterized protein</fullName>
    </submittedName>
</protein>